<organism evidence="1 2">
    <name type="scientific">Tautonia sociabilis</name>
    <dbReference type="NCBI Taxonomy" id="2080755"/>
    <lineage>
        <taxon>Bacteria</taxon>
        <taxon>Pseudomonadati</taxon>
        <taxon>Planctomycetota</taxon>
        <taxon>Planctomycetia</taxon>
        <taxon>Isosphaerales</taxon>
        <taxon>Isosphaeraceae</taxon>
        <taxon>Tautonia</taxon>
    </lineage>
</organism>
<evidence type="ECO:0000313" key="1">
    <source>
        <dbReference type="EMBL" id="RUL86994.1"/>
    </source>
</evidence>
<sequence length="221" mass="25070">MNELIKPPSVGSFGSAGELVLEDVITTILDITIKAWPRVVAGGKVSARSSEDDISDELRWQMDAEKRRRNPMPRLRFEREPQSDLPDKSRSIGLIDVYVIYSFEQTEYFAIECKRLADADSDLSRYYVTDGVNRFVIGKYSLGHPYGAMVGYVCAGECGVVASQIEKRLKDFDRAVTAISSSWMWRQEDRFGRIPNLFSTKHTQVGIQHEITLLHLFVSLN</sequence>
<protein>
    <submittedName>
        <fullName evidence="1">Uncharacterized protein</fullName>
    </submittedName>
</protein>
<proteinExistence type="predicted"/>
<reference evidence="1 2" key="1">
    <citation type="submission" date="2018-12" db="EMBL/GenBank/DDBJ databases">
        <authorList>
            <person name="Toschakov S.V."/>
        </authorList>
    </citation>
    <scope>NUCLEOTIDE SEQUENCE [LARGE SCALE GENOMIC DNA]</scope>
    <source>
        <strain evidence="1 2">GM2012</strain>
    </source>
</reference>
<keyword evidence="2" id="KW-1185">Reference proteome</keyword>
<dbReference type="RefSeq" id="WP_126726180.1">
    <property type="nucleotide sequence ID" value="NZ_RYZH01000027.1"/>
</dbReference>
<dbReference type="EMBL" id="RYZH01000027">
    <property type="protein sequence ID" value="RUL86994.1"/>
    <property type="molecule type" value="Genomic_DNA"/>
</dbReference>
<comment type="caution">
    <text evidence="1">The sequence shown here is derived from an EMBL/GenBank/DDBJ whole genome shotgun (WGS) entry which is preliminary data.</text>
</comment>
<dbReference type="OrthoDB" id="1095187at2"/>
<name>A0A432MHZ7_9BACT</name>
<dbReference type="AlphaFoldDB" id="A0A432MHZ7"/>
<gene>
    <name evidence="1" type="ORF">TsocGM_14450</name>
</gene>
<accession>A0A432MHZ7</accession>
<reference evidence="1 2" key="2">
    <citation type="submission" date="2019-01" db="EMBL/GenBank/DDBJ databases">
        <title>Tautonia sociabilis, a novel thermotolerant planctomycete of Isosphaeraceae family, isolated from a 4000 m deep subterranean habitat.</title>
        <authorList>
            <person name="Kovaleva O.L."/>
            <person name="Elcheninov A.G."/>
            <person name="Van Heerden E."/>
            <person name="Toshchakov S.V."/>
            <person name="Novikov A."/>
            <person name="Bonch-Osmolovskaya E.A."/>
            <person name="Kublanov I.V."/>
        </authorList>
    </citation>
    <scope>NUCLEOTIDE SEQUENCE [LARGE SCALE GENOMIC DNA]</scope>
    <source>
        <strain evidence="1 2">GM2012</strain>
    </source>
</reference>
<evidence type="ECO:0000313" key="2">
    <source>
        <dbReference type="Proteomes" id="UP000280296"/>
    </source>
</evidence>
<dbReference type="Proteomes" id="UP000280296">
    <property type="component" value="Unassembled WGS sequence"/>
</dbReference>